<feature type="region of interest" description="Disordered" evidence="1">
    <location>
        <begin position="30"/>
        <end position="58"/>
    </location>
</feature>
<feature type="chain" id="PRO_5034739034" description="Secreted protein" evidence="2">
    <location>
        <begin position="25"/>
        <end position="140"/>
    </location>
</feature>
<gene>
    <name evidence="3" type="ORF">GQ607_002767</name>
</gene>
<proteinExistence type="predicted"/>
<dbReference type="OrthoDB" id="4808456at2759"/>
<evidence type="ECO:0000313" key="4">
    <source>
        <dbReference type="Proteomes" id="UP000434172"/>
    </source>
</evidence>
<feature type="signal peptide" evidence="2">
    <location>
        <begin position="1"/>
        <end position="24"/>
    </location>
</feature>
<organism evidence="3 4">
    <name type="scientific">Colletotrichum asianum</name>
    <dbReference type="NCBI Taxonomy" id="702518"/>
    <lineage>
        <taxon>Eukaryota</taxon>
        <taxon>Fungi</taxon>
        <taxon>Dikarya</taxon>
        <taxon>Ascomycota</taxon>
        <taxon>Pezizomycotina</taxon>
        <taxon>Sordariomycetes</taxon>
        <taxon>Hypocreomycetidae</taxon>
        <taxon>Glomerellales</taxon>
        <taxon>Glomerellaceae</taxon>
        <taxon>Colletotrichum</taxon>
        <taxon>Colletotrichum gloeosporioides species complex</taxon>
    </lineage>
</organism>
<dbReference type="AlphaFoldDB" id="A0A8H3WPI8"/>
<evidence type="ECO:0000256" key="2">
    <source>
        <dbReference type="SAM" id="SignalP"/>
    </source>
</evidence>
<keyword evidence="4" id="KW-1185">Reference proteome</keyword>
<reference evidence="3 4" key="1">
    <citation type="submission" date="2019-12" db="EMBL/GenBank/DDBJ databases">
        <title>A genome sequence resource for the geographically widespread anthracnose pathogen Colletotrichum asianum.</title>
        <authorList>
            <person name="Meng Y."/>
        </authorList>
    </citation>
    <scope>NUCLEOTIDE SEQUENCE [LARGE SCALE GENOMIC DNA]</scope>
    <source>
        <strain evidence="3 4">ICMP 18580</strain>
    </source>
</reference>
<comment type="caution">
    <text evidence="3">The sequence shown here is derived from an EMBL/GenBank/DDBJ whole genome shotgun (WGS) entry which is preliminary data.</text>
</comment>
<dbReference type="Proteomes" id="UP000434172">
    <property type="component" value="Unassembled WGS sequence"/>
</dbReference>
<accession>A0A8H3WPI8</accession>
<protein>
    <recommendedName>
        <fullName evidence="5">Secreted protein</fullName>
    </recommendedName>
</protein>
<feature type="region of interest" description="Disordered" evidence="1">
    <location>
        <begin position="87"/>
        <end position="140"/>
    </location>
</feature>
<evidence type="ECO:0008006" key="5">
    <source>
        <dbReference type="Google" id="ProtNLM"/>
    </source>
</evidence>
<dbReference type="EMBL" id="WOWK01000009">
    <property type="protein sequence ID" value="KAF0330000.1"/>
    <property type="molecule type" value="Genomic_DNA"/>
</dbReference>
<keyword evidence="2" id="KW-0732">Signal</keyword>
<evidence type="ECO:0000256" key="1">
    <source>
        <dbReference type="SAM" id="MobiDB-lite"/>
    </source>
</evidence>
<name>A0A8H3WPI8_9PEZI</name>
<evidence type="ECO:0000313" key="3">
    <source>
        <dbReference type="EMBL" id="KAF0330000.1"/>
    </source>
</evidence>
<sequence>MKITSVIQVLLAVALAICVKAARAQSKGGALWPPIEASTDSEVDSKIDQRSGESGNQKRWRFKYVERNVPGARFYYPSIKKRQNLNSDMDAEVKDSWKISQRPEAQQVDYYSTGQKADSDAEARGIRGRSRGRGRGRRMT</sequence>
<feature type="compositionally biased region" description="Basic residues" evidence="1">
    <location>
        <begin position="126"/>
        <end position="140"/>
    </location>
</feature>